<organism evidence="1 2">
    <name type="scientific">Nephila pilipes</name>
    <name type="common">Giant wood spider</name>
    <name type="synonym">Nephila maculata</name>
    <dbReference type="NCBI Taxonomy" id="299642"/>
    <lineage>
        <taxon>Eukaryota</taxon>
        <taxon>Metazoa</taxon>
        <taxon>Ecdysozoa</taxon>
        <taxon>Arthropoda</taxon>
        <taxon>Chelicerata</taxon>
        <taxon>Arachnida</taxon>
        <taxon>Araneae</taxon>
        <taxon>Araneomorphae</taxon>
        <taxon>Entelegynae</taxon>
        <taxon>Araneoidea</taxon>
        <taxon>Nephilidae</taxon>
        <taxon>Nephila</taxon>
    </lineage>
</organism>
<dbReference type="EMBL" id="BMAW01008704">
    <property type="protein sequence ID" value="GFT09836.1"/>
    <property type="molecule type" value="Genomic_DNA"/>
</dbReference>
<reference evidence="1" key="1">
    <citation type="submission" date="2020-08" db="EMBL/GenBank/DDBJ databases">
        <title>Multicomponent nature underlies the extraordinary mechanical properties of spider dragline silk.</title>
        <authorList>
            <person name="Kono N."/>
            <person name="Nakamura H."/>
            <person name="Mori M."/>
            <person name="Yoshida Y."/>
            <person name="Ohtoshi R."/>
            <person name="Malay A.D."/>
            <person name="Moran D.A.P."/>
            <person name="Tomita M."/>
            <person name="Numata K."/>
            <person name="Arakawa K."/>
        </authorList>
    </citation>
    <scope>NUCLEOTIDE SEQUENCE</scope>
</reference>
<gene>
    <name evidence="1" type="ORF">NPIL_426301</name>
</gene>
<comment type="caution">
    <text evidence="1">The sequence shown here is derived from an EMBL/GenBank/DDBJ whole genome shotgun (WGS) entry which is preliminary data.</text>
</comment>
<evidence type="ECO:0000313" key="2">
    <source>
        <dbReference type="Proteomes" id="UP000887013"/>
    </source>
</evidence>
<dbReference type="Proteomes" id="UP000887013">
    <property type="component" value="Unassembled WGS sequence"/>
</dbReference>
<sequence length="121" mass="13281">MSDKGTLCVLSSVHRLVWLQTVSLKVSAREVLSMVSQSVLPIVGPARPLRKSVSGLGTMSVDQPEQEMEGRAEDGESLFWANQHSARNRSVNCVLVLKRRQCSSTMYCRKILMSCTAGVAL</sequence>
<keyword evidence="2" id="KW-1185">Reference proteome</keyword>
<protein>
    <submittedName>
        <fullName evidence="1">Uncharacterized protein</fullName>
    </submittedName>
</protein>
<dbReference type="AlphaFoldDB" id="A0A8X6NEU6"/>
<accession>A0A8X6NEU6</accession>
<name>A0A8X6NEU6_NEPPI</name>
<evidence type="ECO:0000313" key="1">
    <source>
        <dbReference type="EMBL" id="GFT09836.1"/>
    </source>
</evidence>
<proteinExistence type="predicted"/>